<dbReference type="Proteomes" id="UP001062846">
    <property type="component" value="Chromosome 6"/>
</dbReference>
<reference evidence="1" key="1">
    <citation type="submission" date="2022-02" db="EMBL/GenBank/DDBJ databases">
        <title>Plant Genome Project.</title>
        <authorList>
            <person name="Zhang R.-G."/>
        </authorList>
    </citation>
    <scope>NUCLEOTIDE SEQUENCE</scope>
    <source>
        <strain evidence="1">AT1</strain>
    </source>
</reference>
<proteinExistence type="predicted"/>
<keyword evidence="2" id="KW-1185">Reference proteome</keyword>
<dbReference type="EMBL" id="CM046393">
    <property type="protein sequence ID" value="KAI8549983.1"/>
    <property type="molecule type" value="Genomic_DNA"/>
</dbReference>
<gene>
    <name evidence="1" type="ORF">RHMOL_Rhmol06G0068100</name>
</gene>
<accession>A0ACC0NBT7</accession>
<organism evidence="1 2">
    <name type="scientific">Rhododendron molle</name>
    <name type="common">Chinese azalea</name>
    <name type="synonym">Azalea mollis</name>
    <dbReference type="NCBI Taxonomy" id="49168"/>
    <lineage>
        <taxon>Eukaryota</taxon>
        <taxon>Viridiplantae</taxon>
        <taxon>Streptophyta</taxon>
        <taxon>Embryophyta</taxon>
        <taxon>Tracheophyta</taxon>
        <taxon>Spermatophyta</taxon>
        <taxon>Magnoliopsida</taxon>
        <taxon>eudicotyledons</taxon>
        <taxon>Gunneridae</taxon>
        <taxon>Pentapetalae</taxon>
        <taxon>asterids</taxon>
        <taxon>Ericales</taxon>
        <taxon>Ericaceae</taxon>
        <taxon>Ericoideae</taxon>
        <taxon>Rhodoreae</taxon>
        <taxon>Rhododendron</taxon>
    </lineage>
</organism>
<comment type="caution">
    <text evidence="1">The sequence shown here is derived from an EMBL/GenBank/DDBJ whole genome shotgun (WGS) entry which is preliminary data.</text>
</comment>
<evidence type="ECO:0000313" key="1">
    <source>
        <dbReference type="EMBL" id="KAI8549983.1"/>
    </source>
</evidence>
<sequence>MLNGGGYRGRKTGSKTQTRNCYGFEKKRVLSFGLWVGLKGGYPLVNQNFPKHSLNHLDFEERDYRYIEAVIEAGKLIWCLSTRL</sequence>
<protein>
    <submittedName>
        <fullName evidence="1">Uncharacterized protein</fullName>
    </submittedName>
</protein>
<evidence type="ECO:0000313" key="2">
    <source>
        <dbReference type="Proteomes" id="UP001062846"/>
    </source>
</evidence>
<name>A0ACC0NBT7_RHOML</name>